<proteinExistence type="predicted"/>
<dbReference type="EMBL" id="REGN01004474">
    <property type="protein sequence ID" value="RNA17342.1"/>
    <property type="molecule type" value="Genomic_DNA"/>
</dbReference>
<protein>
    <submittedName>
        <fullName evidence="1">Uncharacterized protein</fullName>
    </submittedName>
</protein>
<dbReference type="AlphaFoldDB" id="A0A3M7R180"/>
<comment type="caution">
    <text evidence="1">The sequence shown here is derived from an EMBL/GenBank/DDBJ whole genome shotgun (WGS) entry which is preliminary data.</text>
</comment>
<sequence>MQLKVHWPGDQQTICSEPNCLLDTTILNITNRITVEKELQISRRSRKIRKEKRKKIYFDCLQLIIKKLSLPNVPNNPKWMQSELDRAVSYLFPQHLAILMNKCKFDSKI</sequence>
<keyword evidence="2" id="KW-1185">Reference proteome</keyword>
<accession>A0A3M7R180</accession>
<organism evidence="1 2">
    <name type="scientific">Brachionus plicatilis</name>
    <name type="common">Marine rotifer</name>
    <name type="synonym">Brachionus muelleri</name>
    <dbReference type="NCBI Taxonomy" id="10195"/>
    <lineage>
        <taxon>Eukaryota</taxon>
        <taxon>Metazoa</taxon>
        <taxon>Spiralia</taxon>
        <taxon>Gnathifera</taxon>
        <taxon>Rotifera</taxon>
        <taxon>Eurotatoria</taxon>
        <taxon>Monogononta</taxon>
        <taxon>Pseudotrocha</taxon>
        <taxon>Ploima</taxon>
        <taxon>Brachionidae</taxon>
        <taxon>Brachionus</taxon>
    </lineage>
</organism>
<reference evidence="1 2" key="1">
    <citation type="journal article" date="2018" name="Sci. Rep.">
        <title>Genomic signatures of local adaptation to the degree of environmental predictability in rotifers.</title>
        <authorList>
            <person name="Franch-Gras L."/>
            <person name="Hahn C."/>
            <person name="Garcia-Roger E.M."/>
            <person name="Carmona M.J."/>
            <person name="Serra M."/>
            <person name="Gomez A."/>
        </authorList>
    </citation>
    <scope>NUCLEOTIDE SEQUENCE [LARGE SCALE GENOMIC DNA]</scope>
    <source>
        <strain evidence="1">HYR1</strain>
    </source>
</reference>
<name>A0A3M7R180_BRAPC</name>
<gene>
    <name evidence="1" type="ORF">BpHYR1_007597</name>
</gene>
<dbReference type="Proteomes" id="UP000276133">
    <property type="component" value="Unassembled WGS sequence"/>
</dbReference>
<evidence type="ECO:0000313" key="2">
    <source>
        <dbReference type="Proteomes" id="UP000276133"/>
    </source>
</evidence>
<evidence type="ECO:0000313" key="1">
    <source>
        <dbReference type="EMBL" id="RNA17342.1"/>
    </source>
</evidence>